<keyword evidence="1" id="KW-0472">Membrane</keyword>
<dbReference type="AlphaFoldDB" id="A0A0B6Z7W4"/>
<gene>
    <name evidence="2" type="primary">ORF49615</name>
</gene>
<keyword evidence="1" id="KW-1133">Transmembrane helix</keyword>
<dbReference type="EMBL" id="HACG01016955">
    <property type="protein sequence ID" value="CEK63820.1"/>
    <property type="molecule type" value="Transcribed_RNA"/>
</dbReference>
<keyword evidence="1" id="KW-0812">Transmembrane</keyword>
<sequence length="70" mass="7979">SNTSSENLVTNSTYTVLKGDEKFRGSSREYDTAGWTFNFEMRNMSNLAFLPIVAIVILVLSSLFMAYRWS</sequence>
<evidence type="ECO:0000256" key="1">
    <source>
        <dbReference type="SAM" id="Phobius"/>
    </source>
</evidence>
<evidence type="ECO:0000313" key="2">
    <source>
        <dbReference type="EMBL" id="CEK63820.1"/>
    </source>
</evidence>
<accession>A0A0B6Z7W4</accession>
<feature type="non-terminal residue" evidence="2">
    <location>
        <position position="1"/>
    </location>
</feature>
<proteinExistence type="predicted"/>
<feature type="transmembrane region" description="Helical" evidence="1">
    <location>
        <begin position="47"/>
        <end position="67"/>
    </location>
</feature>
<protein>
    <submittedName>
        <fullName evidence="2">Uncharacterized protein</fullName>
    </submittedName>
</protein>
<feature type="non-terminal residue" evidence="2">
    <location>
        <position position="70"/>
    </location>
</feature>
<name>A0A0B6Z7W4_9EUPU</name>
<reference evidence="2" key="1">
    <citation type="submission" date="2014-12" db="EMBL/GenBank/DDBJ databases">
        <title>Insight into the proteome of Arion vulgaris.</title>
        <authorList>
            <person name="Aradska J."/>
            <person name="Bulat T."/>
            <person name="Smidak R."/>
            <person name="Sarate P."/>
            <person name="Gangsoo J."/>
            <person name="Sialana F."/>
            <person name="Bilban M."/>
            <person name="Lubec G."/>
        </authorList>
    </citation>
    <scope>NUCLEOTIDE SEQUENCE</scope>
    <source>
        <tissue evidence="2">Skin</tissue>
    </source>
</reference>
<organism evidence="2">
    <name type="scientific">Arion vulgaris</name>
    <dbReference type="NCBI Taxonomy" id="1028688"/>
    <lineage>
        <taxon>Eukaryota</taxon>
        <taxon>Metazoa</taxon>
        <taxon>Spiralia</taxon>
        <taxon>Lophotrochozoa</taxon>
        <taxon>Mollusca</taxon>
        <taxon>Gastropoda</taxon>
        <taxon>Heterobranchia</taxon>
        <taxon>Euthyneura</taxon>
        <taxon>Panpulmonata</taxon>
        <taxon>Eupulmonata</taxon>
        <taxon>Stylommatophora</taxon>
        <taxon>Helicina</taxon>
        <taxon>Arionoidea</taxon>
        <taxon>Arionidae</taxon>
        <taxon>Arion</taxon>
    </lineage>
</organism>